<protein>
    <submittedName>
        <fullName evidence="7">YfcC family protein</fullName>
    </submittedName>
</protein>
<dbReference type="InterPro" id="IPR018385">
    <property type="entry name" value="C4_dicarb_anaerob_car-like"/>
</dbReference>
<reference evidence="7 8" key="1">
    <citation type="submission" date="2020-11" db="EMBL/GenBank/DDBJ databases">
        <title>Fusibacter basophilias sp. nov.</title>
        <authorList>
            <person name="Qiu D."/>
        </authorList>
    </citation>
    <scope>NUCLEOTIDE SEQUENCE [LARGE SCALE GENOMIC DNA]</scope>
    <source>
        <strain evidence="7 8">Q10-2</strain>
    </source>
</reference>
<accession>A0ABR9ZSV6</accession>
<feature type="transmembrane region" description="Helical" evidence="6">
    <location>
        <begin position="250"/>
        <end position="268"/>
    </location>
</feature>
<evidence type="ECO:0000256" key="5">
    <source>
        <dbReference type="ARBA" id="ARBA00023136"/>
    </source>
</evidence>
<dbReference type="InterPro" id="IPR051679">
    <property type="entry name" value="DASS-Related_Transporters"/>
</dbReference>
<feature type="transmembrane region" description="Helical" evidence="6">
    <location>
        <begin position="305"/>
        <end position="330"/>
    </location>
</feature>
<keyword evidence="4 6" id="KW-1133">Transmembrane helix</keyword>
<dbReference type="RefSeq" id="WP_194701794.1">
    <property type="nucleotide sequence ID" value="NZ_JADKNH010000006.1"/>
</dbReference>
<comment type="subcellular location">
    <subcellularLocation>
        <location evidence="1">Cell membrane</location>
        <topology evidence="1">Multi-pass membrane protein</topology>
    </subcellularLocation>
</comment>
<name>A0ABR9ZSV6_9FIRM</name>
<evidence type="ECO:0000256" key="6">
    <source>
        <dbReference type="SAM" id="Phobius"/>
    </source>
</evidence>
<feature type="transmembrane region" description="Helical" evidence="6">
    <location>
        <begin position="280"/>
        <end position="299"/>
    </location>
</feature>
<evidence type="ECO:0000256" key="3">
    <source>
        <dbReference type="ARBA" id="ARBA00022692"/>
    </source>
</evidence>
<feature type="transmembrane region" description="Helical" evidence="6">
    <location>
        <begin position="116"/>
        <end position="144"/>
    </location>
</feature>
<keyword evidence="8" id="KW-1185">Reference proteome</keyword>
<dbReference type="Pfam" id="PF03606">
    <property type="entry name" value="DcuC"/>
    <property type="match status" value="1"/>
</dbReference>
<evidence type="ECO:0000256" key="2">
    <source>
        <dbReference type="ARBA" id="ARBA00022475"/>
    </source>
</evidence>
<evidence type="ECO:0000256" key="1">
    <source>
        <dbReference type="ARBA" id="ARBA00004651"/>
    </source>
</evidence>
<dbReference type="Proteomes" id="UP000614200">
    <property type="component" value="Unassembled WGS sequence"/>
</dbReference>
<evidence type="ECO:0000313" key="7">
    <source>
        <dbReference type="EMBL" id="MBF4693549.1"/>
    </source>
</evidence>
<feature type="transmembrane region" description="Helical" evidence="6">
    <location>
        <begin position="78"/>
        <end position="95"/>
    </location>
</feature>
<feature type="transmembrane region" description="Helical" evidence="6">
    <location>
        <begin position="408"/>
        <end position="430"/>
    </location>
</feature>
<feature type="transmembrane region" description="Helical" evidence="6">
    <location>
        <begin position="436"/>
        <end position="458"/>
    </location>
</feature>
<feature type="transmembrane region" description="Helical" evidence="6">
    <location>
        <begin position="198"/>
        <end position="217"/>
    </location>
</feature>
<dbReference type="EMBL" id="JADKNH010000006">
    <property type="protein sequence ID" value="MBF4693549.1"/>
    <property type="molecule type" value="Genomic_DNA"/>
</dbReference>
<sequence length="460" mass="49833">MTSSTQKSKRKFKMPDTYVLLVFFILGAALLSYILPAGTYETIGDTKTIDPNSFHFIERTPVNPFQAILSISKGMVKASSIIFTVFLVSGAFKVINDTGSIDSAIDSLSNRLKSKVIILIPIIMICMSVLGYLGIIVNQTIVFIPIGLIIARKLKMDPIVGLSMMYLATYSGFIGSGLCPFTVLVAQKIAGLPLLSGIEFRTVVFLFLLVSAIIYLMRYAKKVLDDPSKSILGTDYEWAVEAHKTAEFSAKHKIVLVALFITFGIYIYGAQKLSWGMNELNTVCILLAIFSGVIGGMSLDDMSKSFVAGCKMAVFSALLIGFATAISVVLSQGNIIHTIIYYASMPLGHLSSYLSALFMFFFNWGFNFFVPSGSGQAAVVMPILAPLSDVIGLSKQVTVSAYKYGDGITNLIIPTSGTLMGFIGLAKIPYEKWLKFILPLIGIWTAIAAASLLIGVAIGF</sequence>
<keyword evidence="2" id="KW-1003">Cell membrane</keyword>
<proteinExistence type="predicted"/>
<feature type="transmembrane region" description="Helical" evidence="6">
    <location>
        <begin position="17"/>
        <end position="35"/>
    </location>
</feature>
<organism evidence="7 8">
    <name type="scientific">Fusibacter ferrireducens</name>
    <dbReference type="NCBI Taxonomy" id="2785058"/>
    <lineage>
        <taxon>Bacteria</taxon>
        <taxon>Bacillati</taxon>
        <taxon>Bacillota</taxon>
        <taxon>Clostridia</taxon>
        <taxon>Eubacteriales</taxon>
        <taxon>Eubacteriales Family XII. Incertae Sedis</taxon>
        <taxon>Fusibacter</taxon>
    </lineage>
</organism>
<comment type="caution">
    <text evidence="7">The sequence shown here is derived from an EMBL/GenBank/DDBJ whole genome shotgun (WGS) entry which is preliminary data.</text>
</comment>
<feature type="transmembrane region" description="Helical" evidence="6">
    <location>
        <begin position="164"/>
        <end position="186"/>
    </location>
</feature>
<evidence type="ECO:0000313" key="8">
    <source>
        <dbReference type="Proteomes" id="UP000614200"/>
    </source>
</evidence>
<dbReference type="PANTHER" id="PTHR43652">
    <property type="entry name" value="BASIC AMINO ACID ANTIPORTER YFCC-RELATED"/>
    <property type="match status" value="1"/>
</dbReference>
<feature type="transmembrane region" description="Helical" evidence="6">
    <location>
        <begin position="339"/>
        <end position="362"/>
    </location>
</feature>
<keyword evidence="5 6" id="KW-0472">Membrane</keyword>
<gene>
    <name evidence="7" type="ORF">ISU02_10475</name>
</gene>
<evidence type="ECO:0000256" key="4">
    <source>
        <dbReference type="ARBA" id="ARBA00022989"/>
    </source>
</evidence>
<feature type="transmembrane region" description="Helical" evidence="6">
    <location>
        <begin position="368"/>
        <end position="387"/>
    </location>
</feature>
<dbReference type="PANTHER" id="PTHR43652:SF2">
    <property type="entry name" value="BASIC AMINO ACID ANTIPORTER YFCC-RELATED"/>
    <property type="match status" value="1"/>
</dbReference>
<keyword evidence="3 6" id="KW-0812">Transmembrane</keyword>